<dbReference type="AlphaFoldDB" id="A0AAE4AUK8"/>
<keyword evidence="1" id="KW-1133">Transmembrane helix</keyword>
<accession>A0AAE4AUK8</accession>
<sequence length="418" mass="45470">MLSKWQWIFRQFTRKLWVRATLFAVLAVVSALAATVIAPFVPPEMPTTIGADAVDDILNILASSMLAVTTFSLSVMVSHYSMVTNNVTPRATRLLFEDATAQNALGTFIGTFLFSLVGIIALSTDVYGDRGRVILFAVTLLVIFLIVITMLRWIDHLSRLGRIEEPTERVENVTAAAFRTFADYPSLGGRMLTGRDAIPAAAVPVHARRIGYVRHVDTKGLSDVAETHGLDVYVVALPGSFVHPKAPLAFVIGDVEEAAADLRVPFDVSDVRTYDSDPRFGLSVLAEIASRALSPGINDPGTAIDIIGRAVRVLAGWQQEAASQADAEILYPRLWLPALEMEELFDHVFSPIARDGAGHIEVQIQLQKAFASLAEIDPAAFAAVAREQSRLALARSDRALDLEEEKARVREAALAARG</sequence>
<dbReference type="RefSeq" id="WP_306887440.1">
    <property type="nucleotide sequence ID" value="NZ_JAUSUL010000005.1"/>
</dbReference>
<keyword evidence="1" id="KW-0812">Transmembrane</keyword>
<feature type="transmembrane region" description="Helical" evidence="1">
    <location>
        <begin position="57"/>
        <end position="83"/>
    </location>
</feature>
<evidence type="ECO:0000313" key="3">
    <source>
        <dbReference type="EMBL" id="MDQ0317520.1"/>
    </source>
</evidence>
<feature type="transmembrane region" description="Helical" evidence="1">
    <location>
        <begin position="104"/>
        <end position="122"/>
    </location>
</feature>
<comment type="caution">
    <text evidence="3">The sequence shown here is derived from an EMBL/GenBank/DDBJ whole genome shotgun (WGS) entry which is preliminary data.</text>
</comment>
<feature type="signal peptide" evidence="2">
    <location>
        <begin position="1"/>
        <end position="33"/>
    </location>
</feature>
<feature type="transmembrane region" description="Helical" evidence="1">
    <location>
        <begin position="134"/>
        <end position="154"/>
    </location>
</feature>
<proteinExistence type="predicted"/>
<keyword evidence="2" id="KW-0732">Signal</keyword>
<dbReference type="Proteomes" id="UP001229244">
    <property type="component" value="Unassembled WGS sequence"/>
</dbReference>
<keyword evidence="4" id="KW-1185">Reference proteome</keyword>
<evidence type="ECO:0000256" key="1">
    <source>
        <dbReference type="SAM" id="Phobius"/>
    </source>
</evidence>
<evidence type="ECO:0000256" key="2">
    <source>
        <dbReference type="SAM" id="SignalP"/>
    </source>
</evidence>
<dbReference type="InterPro" id="IPR018723">
    <property type="entry name" value="DUF2254_membrane"/>
</dbReference>
<protein>
    <submittedName>
        <fullName evidence="3">Membrane protein</fullName>
    </submittedName>
</protein>
<organism evidence="3 4">
    <name type="scientific">Amorphus orientalis</name>
    <dbReference type="NCBI Taxonomy" id="649198"/>
    <lineage>
        <taxon>Bacteria</taxon>
        <taxon>Pseudomonadati</taxon>
        <taxon>Pseudomonadota</taxon>
        <taxon>Alphaproteobacteria</taxon>
        <taxon>Hyphomicrobiales</taxon>
        <taxon>Amorphaceae</taxon>
        <taxon>Amorphus</taxon>
    </lineage>
</organism>
<reference evidence="3" key="1">
    <citation type="submission" date="2023-07" db="EMBL/GenBank/DDBJ databases">
        <title>Genomic Encyclopedia of Type Strains, Phase IV (KMG-IV): sequencing the most valuable type-strain genomes for metagenomic binning, comparative biology and taxonomic classification.</title>
        <authorList>
            <person name="Goeker M."/>
        </authorList>
    </citation>
    <scope>NUCLEOTIDE SEQUENCE</scope>
    <source>
        <strain evidence="3">DSM 21202</strain>
    </source>
</reference>
<feature type="chain" id="PRO_5042219068" evidence="2">
    <location>
        <begin position="34"/>
        <end position="418"/>
    </location>
</feature>
<keyword evidence="1" id="KW-0472">Membrane</keyword>
<evidence type="ECO:0000313" key="4">
    <source>
        <dbReference type="Proteomes" id="UP001229244"/>
    </source>
</evidence>
<dbReference type="EMBL" id="JAUSUL010000005">
    <property type="protein sequence ID" value="MDQ0317520.1"/>
    <property type="molecule type" value="Genomic_DNA"/>
</dbReference>
<gene>
    <name evidence="3" type="ORF">J2S73_004004</name>
</gene>
<dbReference type="Pfam" id="PF10011">
    <property type="entry name" value="DUF2254"/>
    <property type="match status" value="1"/>
</dbReference>
<name>A0AAE4AUK8_9HYPH</name>